<dbReference type="OrthoDB" id="1932220at2759"/>
<reference evidence="5" key="2">
    <citation type="journal article" date="2017" name="J. Anim. Genet.">
        <title>Multiple reference genome sequences of hot pepper reveal the massive evolution of plant disease resistance genes by retroduplication.</title>
        <authorList>
            <person name="Kim S."/>
            <person name="Park J."/>
            <person name="Yeom S.-I."/>
            <person name="Kim Y.-M."/>
            <person name="Seo E."/>
            <person name="Kim K.-T."/>
            <person name="Kim M.-S."/>
            <person name="Lee J.M."/>
            <person name="Cheong K."/>
            <person name="Shin H.-S."/>
            <person name="Kim S.-B."/>
            <person name="Han K."/>
            <person name="Lee J."/>
            <person name="Park M."/>
            <person name="Lee H.-A."/>
            <person name="Lee H.-Y."/>
            <person name="Lee Y."/>
            <person name="Oh S."/>
            <person name="Lee J.H."/>
            <person name="Choi E."/>
            <person name="Choi E."/>
            <person name="Lee S.E."/>
            <person name="Jeon J."/>
            <person name="Kim H."/>
            <person name="Choi G."/>
            <person name="Song H."/>
            <person name="Lee J."/>
            <person name="Lee S.-C."/>
            <person name="Kwon J.-K."/>
            <person name="Lee H.-Y."/>
            <person name="Koo N."/>
            <person name="Hong Y."/>
            <person name="Kim R.W."/>
            <person name="Kang W.-H."/>
            <person name="Huh J.H."/>
            <person name="Kang B.-C."/>
            <person name="Yang T.-J."/>
            <person name="Lee Y.-H."/>
            <person name="Bennetzen J.L."/>
            <person name="Choi D."/>
        </authorList>
    </citation>
    <scope>NUCLEOTIDE SEQUENCE [LARGE SCALE GENOMIC DNA]</scope>
    <source>
        <strain evidence="5">cv. PBC81</strain>
    </source>
</reference>
<dbReference type="PANTHER" id="PTHR48475:SF1">
    <property type="entry name" value="RNASE H TYPE-1 DOMAIN-CONTAINING PROTEIN"/>
    <property type="match status" value="1"/>
</dbReference>
<feature type="domain" description="Cystatin" evidence="3">
    <location>
        <begin position="136"/>
        <end position="211"/>
    </location>
</feature>
<dbReference type="CDD" id="cd00042">
    <property type="entry name" value="CY"/>
    <property type="match status" value="1"/>
</dbReference>
<dbReference type="InterPro" id="IPR036397">
    <property type="entry name" value="RNaseH_sf"/>
</dbReference>
<dbReference type="Proteomes" id="UP000224567">
    <property type="component" value="Unassembled WGS sequence"/>
</dbReference>
<proteinExistence type="predicted"/>
<keyword evidence="5" id="KW-1185">Reference proteome</keyword>
<keyword evidence="2" id="KW-0789">Thiol protease inhibitor</keyword>
<evidence type="ECO:0000256" key="1">
    <source>
        <dbReference type="ARBA" id="ARBA00022690"/>
    </source>
</evidence>
<gene>
    <name evidence="4" type="ORF">CQW23_33460</name>
</gene>
<dbReference type="GO" id="GO:0003676">
    <property type="term" value="F:nucleic acid binding"/>
    <property type="evidence" value="ECO:0007669"/>
    <property type="project" value="InterPro"/>
</dbReference>
<evidence type="ECO:0000313" key="5">
    <source>
        <dbReference type="Proteomes" id="UP000224567"/>
    </source>
</evidence>
<dbReference type="GO" id="GO:0004869">
    <property type="term" value="F:cysteine-type endopeptidase inhibitor activity"/>
    <property type="evidence" value="ECO:0007669"/>
    <property type="project" value="UniProtKB-KW"/>
</dbReference>
<dbReference type="Pfam" id="PF02458">
    <property type="entry name" value="Transferase"/>
    <property type="match status" value="1"/>
</dbReference>
<protein>
    <recommendedName>
        <fullName evidence="3">Cystatin domain-containing protein</fullName>
    </recommendedName>
</protein>
<accession>A0A2G2V1S5</accession>
<keyword evidence="1" id="KW-0646">Protease inhibitor</keyword>
<name>A0A2G2V1S5_CAPBA</name>
<dbReference type="Gene3D" id="3.10.450.10">
    <property type="match status" value="1"/>
</dbReference>
<dbReference type="SUPFAM" id="SSF54403">
    <property type="entry name" value="Cystatin/monellin"/>
    <property type="match status" value="1"/>
</dbReference>
<evidence type="ECO:0000259" key="3">
    <source>
        <dbReference type="Pfam" id="PF00031"/>
    </source>
</evidence>
<dbReference type="InterPro" id="IPR046350">
    <property type="entry name" value="Cystatin_sf"/>
</dbReference>
<dbReference type="AlphaFoldDB" id="A0A2G2V1S5"/>
<dbReference type="Pfam" id="PF00031">
    <property type="entry name" value="Cystatin"/>
    <property type="match status" value="1"/>
</dbReference>
<dbReference type="Gene3D" id="3.30.420.10">
    <property type="entry name" value="Ribonuclease H-like superfamily/Ribonuclease H"/>
    <property type="match status" value="1"/>
</dbReference>
<evidence type="ECO:0000256" key="2">
    <source>
        <dbReference type="ARBA" id="ARBA00022704"/>
    </source>
</evidence>
<dbReference type="Gene3D" id="3.30.559.10">
    <property type="entry name" value="Chloramphenicol acetyltransferase-like domain"/>
    <property type="match status" value="1"/>
</dbReference>
<evidence type="ECO:0000313" key="4">
    <source>
        <dbReference type="EMBL" id="PHT26934.1"/>
    </source>
</evidence>
<dbReference type="PANTHER" id="PTHR48475">
    <property type="entry name" value="RIBONUCLEASE H"/>
    <property type="match status" value="1"/>
</dbReference>
<sequence>MVENVRSWHEMLPYALLGYRTTVRTSTGATPYLLVCRNEAVIPGEVKIPSLRIIQEAGLSNEEWVRARYEQLMLIDEKRMAVVCHGQLYQYRMVRAFNKKVRARGFDVTVSVSSINKWLRSLPPGSSFICPLEDVENDPEIIKMSQLAINKYNSDKGRDYKFVKILKPNQWILGGILYYITFVAKDNNNKDTLQAQVWEKPGGEKYEVDFCRLKGGTLTFWTSICMFEPPEYLATTTALEIGGVGVTGIDSECVFESLNDVLESLSTNENIKIFRFTSWCNIGLYNVDFGWGKPVWIAHMGDLPDAHVRSKQ</sequence>
<dbReference type="InterPro" id="IPR023213">
    <property type="entry name" value="CAT-like_dom_sf"/>
</dbReference>
<comment type="caution">
    <text evidence="4">The sequence shown here is derived from an EMBL/GenBank/DDBJ whole genome shotgun (WGS) entry which is preliminary data.</text>
</comment>
<reference evidence="4 5" key="1">
    <citation type="journal article" date="2017" name="Genome Biol.">
        <title>New reference genome sequences of hot pepper reveal the massive evolution of plant disease-resistance genes by retroduplication.</title>
        <authorList>
            <person name="Kim S."/>
            <person name="Park J."/>
            <person name="Yeom S.I."/>
            <person name="Kim Y.M."/>
            <person name="Seo E."/>
            <person name="Kim K.T."/>
            <person name="Kim M.S."/>
            <person name="Lee J.M."/>
            <person name="Cheong K."/>
            <person name="Shin H.S."/>
            <person name="Kim S.B."/>
            <person name="Han K."/>
            <person name="Lee J."/>
            <person name="Park M."/>
            <person name="Lee H.A."/>
            <person name="Lee H.Y."/>
            <person name="Lee Y."/>
            <person name="Oh S."/>
            <person name="Lee J.H."/>
            <person name="Choi E."/>
            <person name="Choi E."/>
            <person name="Lee S.E."/>
            <person name="Jeon J."/>
            <person name="Kim H."/>
            <person name="Choi G."/>
            <person name="Song H."/>
            <person name="Lee J."/>
            <person name="Lee S.C."/>
            <person name="Kwon J.K."/>
            <person name="Lee H.Y."/>
            <person name="Koo N."/>
            <person name="Hong Y."/>
            <person name="Kim R.W."/>
            <person name="Kang W.H."/>
            <person name="Huh J.H."/>
            <person name="Kang B.C."/>
            <person name="Yang T.J."/>
            <person name="Lee Y.H."/>
            <person name="Bennetzen J.L."/>
            <person name="Choi D."/>
        </authorList>
    </citation>
    <scope>NUCLEOTIDE SEQUENCE [LARGE SCALE GENOMIC DNA]</scope>
    <source>
        <strain evidence="5">cv. PBC81</strain>
    </source>
</reference>
<organism evidence="4 5">
    <name type="scientific">Capsicum baccatum</name>
    <name type="common">Peruvian pepper</name>
    <dbReference type="NCBI Taxonomy" id="33114"/>
    <lineage>
        <taxon>Eukaryota</taxon>
        <taxon>Viridiplantae</taxon>
        <taxon>Streptophyta</taxon>
        <taxon>Embryophyta</taxon>
        <taxon>Tracheophyta</taxon>
        <taxon>Spermatophyta</taxon>
        <taxon>Magnoliopsida</taxon>
        <taxon>eudicotyledons</taxon>
        <taxon>Gunneridae</taxon>
        <taxon>Pentapetalae</taxon>
        <taxon>asterids</taxon>
        <taxon>lamiids</taxon>
        <taxon>Solanales</taxon>
        <taxon>Solanaceae</taxon>
        <taxon>Solanoideae</taxon>
        <taxon>Capsiceae</taxon>
        <taxon>Capsicum</taxon>
    </lineage>
</organism>
<dbReference type="InterPro" id="IPR000010">
    <property type="entry name" value="Cystatin_dom"/>
</dbReference>
<dbReference type="EMBL" id="MLFT02000587">
    <property type="protein sequence ID" value="PHT26934.1"/>
    <property type="molecule type" value="Genomic_DNA"/>
</dbReference>